<dbReference type="RefSeq" id="WP_094374613.1">
    <property type="nucleotide sequence ID" value="NZ_BAAAOQ010000015.1"/>
</dbReference>
<feature type="domain" description="Luciferase-like" evidence="2">
    <location>
        <begin position="11"/>
        <end position="309"/>
    </location>
</feature>
<dbReference type="PANTHER" id="PTHR43244">
    <property type="match status" value="1"/>
</dbReference>
<evidence type="ECO:0000313" key="3">
    <source>
        <dbReference type="EMBL" id="GAA2199338.1"/>
    </source>
</evidence>
<proteinExistence type="predicted"/>
<sequence>MRLAAHLVHENAGELARCAERAGFDLVICGEGYRSDAASVLGMVAGQTRTIGLASGVMQIPARSPGLAALTAVTLDALSGGRFRLGLGVSNPDVSDGWYGVPFDKPLSRTREYVDIVRAALSGRPVRYDGEHYRLPAGGRDAAPLHLTDAGSTRIPLYLAALSSRNLRLAGEVADGWIGAFVSPESLVEAVRDLRDGRERADRDMTGFEVAPSVPTLFVDDVAEGVQRLRGHYAHFLAMGDPERNVYTALARRLGFGAAMTEFHRRAADGDLAKAAEAVPDELIDRVSLIGPVERVAERMREFAAAGATTLTVMLSPARTDHSGRLDLIRKAARAFTLATAPAPADA</sequence>
<name>A0ABN3BRK1_9ACTN</name>
<gene>
    <name evidence="3" type="ORF">GCM10009787_45850</name>
</gene>
<comment type="caution">
    <text evidence="3">The sequence shown here is derived from an EMBL/GenBank/DDBJ whole genome shotgun (WGS) entry which is preliminary data.</text>
</comment>
<dbReference type="Pfam" id="PF00296">
    <property type="entry name" value="Bac_luciferase"/>
    <property type="match status" value="1"/>
</dbReference>
<keyword evidence="1" id="KW-0560">Oxidoreductase</keyword>
<dbReference type="Gene3D" id="3.20.20.30">
    <property type="entry name" value="Luciferase-like domain"/>
    <property type="match status" value="1"/>
</dbReference>
<organism evidence="3 4">
    <name type="scientific">Streptomyces bangladeshensis</name>
    <dbReference type="NCBI Taxonomy" id="295352"/>
    <lineage>
        <taxon>Bacteria</taxon>
        <taxon>Bacillati</taxon>
        <taxon>Actinomycetota</taxon>
        <taxon>Actinomycetes</taxon>
        <taxon>Kitasatosporales</taxon>
        <taxon>Streptomycetaceae</taxon>
        <taxon>Streptomyces</taxon>
    </lineage>
</organism>
<dbReference type="InterPro" id="IPR011251">
    <property type="entry name" value="Luciferase-like_dom"/>
</dbReference>
<protein>
    <submittedName>
        <fullName evidence="3">LLM class F420-dependent oxidoreductase</fullName>
    </submittedName>
</protein>
<reference evidence="3 4" key="1">
    <citation type="journal article" date="2019" name="Int. J. Syst. Evol. Microbiol.">
        <title>The Global Catalogue of Microorganisms (GCM) 10K type strain sequencing project: providing services to taxonomists for standard genome sequencing and annotation.</title>
        <authorList>
            <consortium name="The Broad Institute Genomics Platform"/>
            <consortium name="The Broad Institute Genome Sequencing Center for Infectious Disease"/>
            <person name="Wu L."/>
            <person name="Ma J."/>
        </authorList>
    </citation>
    <scope>NUCLEOTIDE SEQUENCE [LARGE SCALE GENOMIC DNA]</scope>
    <source>
        <strain evidence="3 4">JCM 14924</strain>
    </source>
</reference>
<evidence type="ECO:0000313" key="4">
    <source>
        <dbReference type="Proteomes" id="UP001501391"/>
    </source>
</evidence>
<dbReference type="EMBL" id="BAAAOQ010000015">
    <property type="protein sequence ID" value="GAA2199338.1"/>
    <property type="molecule type" value="Genomic_DNA"/>
</dbReference>
<dbReference type="InterPro" id="IPR036661">
    <property type="entry name" value="Luciferase-like_sf"/>
</dbReference>
<dbReference type="SUPFAM" id="SSF51679">
    <property type="entry name" value="Bacterial luciferase-like"/>
    <property type="match status" value="1"/>
</dbReference>
<evidence type="ECO:0000259" key="2">
    <source>
        <dbReference type="Pfam" id="PF00296"/>
    </source>
</evidence>
<dbReference type="PANTHER" id="PTHR43244:SF1">
    <property type="entry name" value="5,10-METHYLENETETRAHYDROMETHANOPTERIN REDUCTASE"/>
    <property type="match status" value="1"/>
</dbReference>
<evidence type="ECO:0000256" key="1">
    <source>
        <dbReference type="ARBA" id="ARBA00023002"/>
    </source>
</evidence>
<keyword evidence="4" id="KW-1185">Reference proteome</keyword>
<accession>A0ABN3BRK1</accession>
<dbReference type="InterPro" id="IPR050564">
    <property type="entry name" value="F420-G6PD/mer"/>
</dbReference>
<dbReference type="CDD" id="cd01097">
    <property type="entry name" value="Tetrahydromethanopterin_reductase"/>
    <property type="match status" value="1"/>
</dbReference>
<dbReference type="Proteomes" id="UP001501391">
    <property type="component" value="Unassembled WGS sequence"/>
</dbReference>